<evidence type="ECO:0000313" key="8">
    <source>
        <dbReference type="EMBL" id="AVD72199.1"/>
    </source>
</evidence>
<dbReference type="KEGG" id="deo:CAY53_02545"/>
<keyword evidence="5" id="KW-0234">DNA repair</keyword>
<gene>
    <name evidence="8" type="ORF">CAY53_02545</name>
</gene>
<dbReference type="AlphaFoldDB" id="A0A2L1GR91"/>
<dbReference type="InterPro" id="IPR050326">
    <property type="entry name" value="NAD_dep_DNA_ligaseB"/>
</dbReference>
<dbReference type="InterPro" id="IPR012340">
    <property type="entry name" value="NA-bd_OB-fold"/>
</dbReference>
<protein>
    <submittedName>
        <fullName evidence="8">DNA ligase</fullName>
    </submittedName>
</protein>
<keyword evidence="3" id="KW-0235">DNA replication</keyword>
<accession>A0A2L1GR91</accession>
<dbReference type="CDD" id="cd08041">
    <property type="entry name" value="OBF_kDNA_ligase_like"/>
    <property type="match status" value="1"/>
</dbReference>
<dbReference type="PROSITE" id="PS50160">
    <property type="entry name" value="DNA_LIGASE_A3"/>
    <property type="match status" value="1"/>
</dbReference>
<sequence>MAANALAASPEASARDLMLAKEFHGQNIVGWAMSEKLDGVRGLWDGRQLISRGGHAFAPPPGFTKDFPPFALDGELFGGRGTFEQTAAALQTGGSDWQGIKLHVFDVPEASGSLYERLQEARDWLARHPACNFTVIEQRPVQSMEQARRFLKEVEALGGEGLVFRNPELPYSAGRSDGFLKWKSRFDEECTVVAHHPGKGKYTGLLGAVTCENRHGRFRIGSGWKDSDRRNPPAIGAVITYRYRGFTAKGLPRFATYLRRFQEN</sequence>
<comment type="catalytic activity">
    <reaction evidence="6">
        <text>ATP + (deoxyribonucleotide)n-3'-hydroxyl + 5'-phospho-(deoxyribonucleotide)m = (deoxyribonucleotide)n+m + AMP + diphosphate.</text>
        <dbReference type="EC" id="6.5.1.1"/>
    </reaction>
</comment>
<name>A0A2L1GR91_9BACT</name>
<evidence type="ECO:0000256" key="2">
    <source>
        <dbReference type="ARBA" id="ARBA00022598"/>
    </source>
</evidence>
<comment type="cofactor">
    <cofactor evidence="1">
        <name>a divalent metal cation</name>
        <dbReference type="ChEBI" id="CHEBI:60240"/>
    </cofactor>
</comment>
<evidence type="ECO:0000313" key="9">
    <source>
        <dbReference type="Proteomes" id="UP000239867"/>
    </source>
</evidence>
<dbReference type="GO" id="GO:0005524">
    <property type="term" value="F:ATP binding"/>
    <property type="evidence" value="ECO:0007669"/>
    <property type="project" value="InterPro"/>
</dbReference>
<dbReference type="InterPro" id="IPR029319">
    <property type="entry name" value="DNA_ligase_OB"/>
</dbReference>
<dbReference type="GO" id="GO:0006310">
    <property type="term" value="P:DNA recombination"/>
    <property type="evidence" value="ECO:0007669"/>
    <property type="project" value="InterPro"/>
</dbReference>
<proteinExistence type="predicted"/>
<dbReference type="Pfam" id="PF14743">
    <property type="entry name" value="DNA_ligase_OB_2"/>
    <property type="match status" value="1"/>
</dbReference>
<keyword evidence="4" id="KW-0227">DNA damage</keyword>
<dbReference type="SUPFAM" id="SSF56091">
    <property type="entry name" value="DNA ligase/mRNA capping enzyme, catalytic domain"/>
    <property type="match status" value="1"/>
</dbReference>
<evidence type="ECO:0000256" key="1">
    <source>
        <dbReference type="ARBA" id="ARBA00001968"/>
    </source>
</evidence>
<dbReference type="GO" id="GO:0006281">
    <property type="term" value="P:DNA repair"/>
    <property type="evidence" value="ECO:0007669"/>
    <property type="project" value="UniProtKB-KW"/>
</dbReference>
<dbReference type="GO" id="GO:0006260">
    <property type="term" value="P:DNA replication"/>
    <property type="evidence" value="ECO:0007669"/>
    <property type="project" value="UniProtKB-KW"/>
</dbReference>
<dbReference type="NCBIfam" id="NF006592">
    <property type="entry name" value="PRK09125.1"/>
    <property type="match status" value="1"/>
</dbReference>
<dbReference type="Gene3D" id="3.30.470.30">
    <property type="entry name" value="DNA ligase/mRNA capping enzyme"/>
    <property type="match status" value="1"/>
</dbReference>
<dbReference type="Gene3D" id="3.30.1490.70">
    <property type="match status" value="1"/>
</dbReference>
<dbReference type="PANTHER" id="PTHR47810">
    <property type="entry name" value="DNA LIGASE"/>
    <property type="match status" value="1"/>
</dbReference>
<keyword evidence="9" id="KW-1185">Reference proteome</keyword>
<dbReference type="Gene3D" id="2.40.50.140">
    <property type="entry name" value="Nucleic acid-binding proteins"/>
    <property type="match status" value="1"/>
</dbReference>
<dbReference type="InterPro" id="IPR012310">
    <property type="entry name" value="DNA_ligase_ATP-dep_cent"/>
</dbReference>
<evidence type="ECO:0000256" key="4">
    <source>
        <dbReference type="ARBA" id="ARBA00022763"/>
    </source>
</evidence>
<dbReference type="Proteomes" id="UP000239867">
    <property type="component" value="Chromosome"/>
</dbReference>
<dbReference type="PANTHER" id="PTHR47810:SF1">
    <property type="entry name" value="DNA LIGASE B"/>
    <property type="match status" value="1"/>
</dbReference>
<dbReference type="Pfam" id="PF01068">
    <property type="entry name" value="DNA_ligase_A_M"/>
    <property type="match status" value="1"/>
</dbReference>
<keyword evidence="2 8" id="KW-0436">Ligase</keyword>
<dbReference type="CDD" id="cd07896">
    <property type="entry name" value="Adenylation_kDNA_ligase_like"/>
    <property type="match status" value="1"/>
</dbReference>
<dbReference type="SUPFAM" id="SSF50249">
    <property type="entry name" value="Nucleic acid-binding proteins"/>
    <property type="match status" value="1"/>
</dbReference>
<organism evidence="8 9">
    <name type="scientific">Desulfobulbus oralis</name>
    <dbReference type="NCBI Taxonomy" id="1986146"/>
    <lineage>
        <taxon>Bacteria</taxon>
        <taxon>Pseudomonadati</taxon>
        <taxon>Thermodesulfobacteriota</taxon>
        <taxon>Desulfobulbia</taxon>
        <taxon>Desulfobulbales</taxon>
        <taxon>Desulfobulbaceae</taxon>
        <taxon>Desulfobulbus</taxon>
    </lineage>
</organism>
<evidence type="ECO:0000259" key="7">
    <source>
        <dbReference type="PROSITE" id="PS50160"/>
    </source>
</evidence>
<evidence type="ECO:0000256" key="6">
    <source>
        <dbReference type="ARBA" id="ARBA00034003"/>
    </source>
</evidence>
<reference evidence="8 9" key="1">
    <citation type="journal article" date="2018" name="MBio">
        <title>Insights into the evolution of host association through the isolation and characterization of a novel human periodontal pathobiont, Desulfobulbus oralis.</title>
        <authorList>
            <person name="Cross K.L."/>
            <person name="Chirania P."/>
            <person name="Xiong W."/>
            <person name="Beall C.J."/>
            <person name="Elkins J.G."/>
            <person name="Giannone R.J."/>
            <person name="Griffen A.L."/>
            <person name="Guss A.M."/>
            <person name="Hettich R.L."/>
            <person name="Joshi S.S."/>
            <person name="Mokrzan E.M."/>
            <person name="Martin R.K."/>
            <person name="Zhulin I.B."/>
            <person name="Leys E.J."/>
            <person name="Podar M."/>
        </authorList>
    </citation>
    <scope>NUCLEOTIDE SEQUENCE [LARGE SCALE GENOMIC DNA]</scope>
    <source>
        <strain evidence="8 9">ORNL</strain>
    </source>
</reference>
<feature type="domain" description="ATP-dependent DNA ligase family profile" evidence="7">
    <location>
        <begin position="114"/>
        <end position="194"/>
    </location>
</feature>
<dbReference type="EMBL" id="CP021255">
    <property type="protein sequence ID" value="AVD72199.1"/>
    <property type="molecule type" value="Genomic_DNA"/>
</dbReference>
<evidence type="ECO:0000256" key="3">
    <source>
        <dbReference type="ARBA" id="ARBA00022705"/>
    </source>
</evidence>
<dbReference type="GO" id="GO:0003910">
    <property type="term" value="F:DNA ligase (ATP) activity"/>
    <property type="evidence" value="ECO:0007669"/>
    <property type="project" value="UniProtKB-EC"/>
</dbReference>
<evidence type="ECO:0000256" key="5">
    <source>
        <dbReference type="ARBA" id="ARBA00023204"/>
    </source>
</evidence>